<keyword evidence="8" id="KW-0862">Zinc</keyword>
<proteinExistence type="inferred from homology"/>
<accession>A0A8R1I1T6</accession>
<evidence type="ECO:0000256" key="3">
    <source>
        <dbReference type="ARBA" id="ARBA00022515"/>
    </source>
</evidence>
<dbReference type="GO" id="GO:0003899">
    <property type="term" value="F:DNA-directed RNA polymerase activity"/>
    <property type="evidence" value="ECO:0007669"/>
    <property type="project" value="InterPro"/>
</dbReference>
<dbReference type="EC" id="2.7.7.-" evidence="10"/>
<dbReference type="Proteomes" id="UP000005237">
    <property type="component" value="Unassembled WGS sequence"/>
</dbReference>
<dbReference type="CDD" id="cd04860">
    <property type="entry name" value="AE_Prim_S"/>
    <property type="match status" value="1"/>
</dbReference>
<evidence type="ECO:0000256" key="5">
    <source>
        <dbReference type="ARBA" id="ARBA00022695"/>
    </source>
</evidence>
<reference evidence="12" key="1">
    <citation type="submission" date="2010-08" db="EMBL/GenBank/DDBJ databases">
        <authorList>
            <consortium name="Caenorhabditis japonica Sequencing Consortium"/>
            <person name="Wilson R.K."/>
        </authorList>
    </citation>
    <scope>NUCLEOTIDE SEQUENCE [LARGE SCALE GENOMIC DNA]</scope>
    <source>
        <strain evidence="12">DF5081</strain>
    </source>
</reference>
<reference evidence="11" key="2">
    <citation type="submission" date="2022-06" db="UniProtKB">
        <authorList>
            <consortium name="EnsemblMetazoa"/>
        </authorList>
    </citation>
    <scope>IDENTIFICATION</scope>
    <source>
        <strain evidence="11">DF5081</strain>
    </source>
</reference>
<dbReference type="GO" id="GO:0005658">
    <property type="term" value="C:alpha DNA polymerase:primase complex"/>
    <property type="evidence" value="ECO:0007669"/>
    <property type="project" value="UniProtKB-ARBA"/>
</dbReference>
<keyword evidence="5" id="KW-0548">Nucleotidyltransferase</keyword>
<dbReference type="FunFam" id="3.90.920.10:FF:000003">
    <property type="entry name" value="DNA primase"/>
    <property type="match status" value="1"/>
</dbReference>
<keyword evidence="4 10" id="KW-0808">Transferase</keyword>
<dbReference type="EnsemblMetazoa" id="CJA15910.2">
    <property type="protein sequence ID" value="CJA15910.2"/>
    <property type="gene ID" value="WBGene00135114"/>
</dbReference>
<keyword evidence="6 10" id="KW-0235">DNA replication</keyword>
<evidence type="ECO:0000256" key="9">
    <source>
        <dbReference type="ARBA" id="ARBA00023163"/>
    </source>
</evidence>
<evidence type="ECO:0000256" key="1">
    <source>
        <dbReference type="ARBA" id="ARBA00009762"/>
    </source>
</evidence>
<dbReference type="InterPro" id="IPR014052">
    <property type="entry name" value="DNA_primase_ssu_euk/arc"/>
</dbReference>
<keyword evidence="3 10" id="KW-0639">Primosome</keyword>
<dbReference type="Gene3D" id="3.90.920.10">
    <property type="entry name" value="DNA primase, PRIM domain"/>
    <property type="match status" value="1"/>
</dbReference>
<dbReference type="OMA" id="NVTRGFN"/>
<keyword evidence="2 10" id="KW-0240">DNA-directed RNA polymerase</keyword>
<evidence type="ECO:0000256" key="6">
    <source>
        <dbReference type="ARBA" id="ARBA00022705"/>
    </source>
</evidence>
<sequence length="413" mass="48413">MSYNSIRLPQDLPIYYKNFFPVKPFTKWLKYGLSYSDYFNRREFAFILPEDVHIRYRSYNDEHSFFKALTSTNPEKLDIGAIYNHEPVNNKRHTDYQAVERELVFDIDLTDYDPIRNCCKEATVCPKCWKFMVLAVKILDFQLEDMFDFKARMWVFSGRRGVHCWVGDKKARMLNNSARSAIATRLNLFKKNGQVEVTEGRQKLTRVPPFVMDAFKVALKDGIFEEMVYEQGWLDDEKFFTDFPQASESFLAQMKSLLGKFETPKERWHLLRALFDDDYRQNLSDKDGLIDESQSIQGRDRYFLMHFVLQRCYPRLDVNVSTGTNHLLKSPFCIHPKTGNVAVPLNVEQISEFDVSKCPRIDRVVGELESLLAGRENDENEDSKNRKFLAYKHGTLAPYVENLEKFAYLASIS</sequence>
<dbReference type="SUPFAM" id="SSF56747">
    <property type="entry name" value="Prim-pol domain"/>
    <property type="match status" value="1"/>
</dbReference>
<protein>
    <recommendedName>
        <fullName evidence="10">DNA primase</fullName>
        <ecNumber evidence="10">2.7.7.-</ecNumber>
    </recommendedName>
</protein>
<evidence type="ECO:0000256" key="7">
    <source>
        <dbReference type="ARBA" id="ARBA00022723"/>
    </source>
</evidence>
<evidence type="ECO:0000256" key="10">
    <source>
        <dbReference type="RuleBase" id="RU003514"/>
    </source>
</evidence>
<dbReference type="AlphaFoldDB" id="A0A8R1I1T6"/>
<organism evidence="11 12">
    <name type="scientific">Caenorhabditis japonica</name>
    <dbReference type="NCBI Taxonomy" id="281687"/>
    <lineage>
        <taxon>Eukaryota</taxon>
        <taxon>Metazoa</taxon>
        <taxon>Ecdysozoa</taxon>
        <taxon>Nematoda</taxon>
        <taxon>Chromadorea</taxon>
        <taxon>Rhabditida</taxon>
        <taxon>Rhabditina</taxon>
        <taxon>Rhabditomorpha</taxon>
        <taxon>Rhabditoidea</taxon>
        <taxon>Rhabditidae</taxon>
        <taxon>Peloderinae</taxon>
        <taxon>Caenorhabditis</taxon>
    </lineage>
</organism>
<dbReference type="PANTHER" id="PTHR10536">
    <property type="entry name" value="DNA PRIMASE SMALL SUBUNIT"/>
    <property type="match status" value="1"/>
</dbReference>
<keyword evidence="9" id="KW-0804">Transcription</keyword>
<evidence type="ECO:0000313" key="12">
    <source>
        <dbReference type="Proteomes" id="UP000005237"/>
    </source>
</evidence>
<dbReference type="InterPro" id="IPR002755">
    <property type="entry name" value="DNA_primase_S"/>
</dbReference>
<dbReference type="NCBIfam" id="TIGR00335">
    <property type="entry name" value="primase_sml"/>
    <property type="match status" value="1"/>
</dbReference>
<name>A0A8R1I1T6_CAEJA</name>
<evidence type="ECO:0000313" key="11">
    <source>
        <dbReference type="EnsemblMetazoa" id="CJA15910.2"/>
    </source>
</evidence>
<dbReference type="GO" id="GO:0006269">
    <property type="term" value="P:DNA replication, synthesis of primer"/>
    <property type="evidence" value="ECO:0007669"/>
    <property type="project" value="UniProtKB-KW"/>
</dbReference>
<dbReference type="EnsemblMetazoa" id="CJA15910.1">
    <property type="protein sequence ID" value="CJA15910.1"/>
    <property type="gene ID" value="WBGene00135114"/>
</dbReference>
<dbReference type="GO" id="GO:0046872">
    <property type="term" value="F:metal ion binding"/>
    <property type="evidence" value="ECO:0007669"/>
    <property type="project" value="UniProtKB-KW"/>
</dbReference>
<evidence type="ECO:0000256" key="8">
    <source>
        <dbReference type="ARBA" id="ARBA00022833"/>
    </source>
</evidence>
<dbReference type="Pfam" id="PF01896">
    <property type="entry name" value="DNA_primase_S"/>
    <property type="match status" value="1"/>
</dbReference>
<keyword evidence="7" id="KW-0479">Metal-binding</keyword>
<evidence type="ECO:0000256" key="2">
    <source>
        <dbReference type="ARBA" id="ARBA00022478"/>
    </source>
</evidence>
<comment type="similarity">
    <text evidence="1 10">Belongs to the eukaryotic-type primase small subunit family.</text>
</comment>
<evidence type="ECO:0000256" key="4">
    <source>
        <dbReference type="ARBA" id="ARBA00022679"/>
    </source>
</evidence>
<keyword evidence="12" id="KW-1185">Reference proteome</keyword>